<evidence type="ECO:0000313" key="1">
    <source>
        <dbReference type="EMBL" id="EDO49421.1"/>
    </source>
</evidence>
<keyword evidence="2" id="KW-1185">Reference proteome</keyword>
<dbReference type="PhylomeDB" id="A7RGF8"/>
<evidence type="ECO:0000313" key="2">
    <source>
        <dbReference type="Proteomes" id="UP000001593"/>
    </source>
</evidence>
<organism evidence="1 2">
    <name type="scientific">Nematostella vectensis</name>
    <name type="common">Starlet sea anemone</name>
    <dbReference type="NCBI Taxonomy" id="45351"/>
    <lineage>
        <taxon>Eukaryota</taxon>
        <taxon>Metazoa</taxon>
        <taxon>Cnidaria</taxon>
        <taxon>Anthozoa</taxon>
        <taxon>Hexacorallia</taxon>
        <taxon>Actiniaria</taxon>
        <taxon>Edwardsiidae</taxon>
        <taxon>Nematostella</taxon>
    </lineage>
</organism>
<reference evidence="1 2" key="1">
    <citation type="journal article" date="2007" name="Science">
        <title>Sea anemone genome reveals ancestral eumetazoan gene repertoire and genomic organization.</title>
        <authorList>
            <person name="Putnam N.H."/>
            <person name="Srivastava M."/>
            <person name="Hellsten U."/>
            <person name="Dirks B."/>
            <person name="Chapman J."/>
            <person name="Salamov A."/>
            <person name="Terry A."/>
            <person name="Shapiro H."/>
            <person name="Lindquist E."/>
            <person name="Kapitonov V.V."/>
            <person name="Jurka J."/>
            <person name="Genikhovich G."/>
            <person name="Grigoriev I.V."/>
            <person name="Lucas S.M."/>
            <person name="Steele R.E."/>
            <person name="Finnerty J.R."/>
            <person name="Technau U."/>
            <person name="Martindale M.Q."/>
            <person name="Rokhsar D.S."/>
        </authorList>
    </citation>
    <scope>NUCLEOTIDE SEQUENCE [LARGE SCALE GENOMIC DNA]</scope>
    <source>
        <strain evidence="2">CH2 X CH6</strain>
    </source>
</reference>
<accession>A7RGF8</accession>
<dbReference type="HOGENOM" id="CLU_026328_0_0_1"/>
<protein>
    <submittedName>
        <fullName evidence="1">Uncharacterized protein</fullName>
    </submittedName>
</protein>
<dbReference type="PANTHER" id="PTHR35842:SF1">
    <property type="entry name" value="SI:CH211-67E16.11"/>
    <property type="match status" value="1"/>
</dbReference>
<name>A7RGF8_NEMVE</name>
<dbReference type="InParanoid" id="A7RGF8"/>
<dbReference type="AlphaFoldDB" id="A7RGF8"/>
<dbReference type="Proteomes" id="UP000001593">
    <property type="component" value="Unassembled WGS sequence"/>
</dbReference>
<sequence length="333" mass="37747">MYSSSTASGDCIRPANKTYCRNVVDERKRKRCWIDFLPLVYSQGDYKKTQRLECEEGILGFGKCQISKKRQLRGCANSQRCSKNIPDVPKMCMWSKCDYAVMVGGEWSAQASRSYHEENLRLFWKFLRHHKFNKNHIATFYGSDGGIELDGDPSTSDASPAIKETGIRRHINRLCDSQWCIDTLVIYLTGTAHSNGALLLWDSNDDGLTENAEKYNVKEIFEDIADCNANKVIIVADYSYSGHLAHRLKKYQQTRWRRFENVTVMTSSQSDEYSWGGEFTKALLRRGIGNNTKCMGQLLKVNFRRQGINSTPTLAEGSRGSGNSTVCGKQCGM</sequence>
<dbReference type="eggNOG" id="ENOG502QT56">
    <property type="taxonomic scope" value="Eukaryota"/>
</dbReference>
<feature type="non-terminal residue" evidence="1">
    <location>
        <position position="333"/>
    </location>
</feature>
<proteinExistence type="predicted"/>
<gene>
    <name evidence="1" type="ORF">NEMVEDRAFT_v1g80834</name>
</gene>
<dbReference type="PANTHER" id="PTHR35842">
    <property type="entry name" value="SI:CH211-67E16.11"/>
    <property type="match status" value="1"/>
</dbReference>
<dbReference type="OMA" id="EFARCPQ"/>
<dbReference type="EMBL" id="DS469509">
    <property type="protein sequence ID" value="EDO49421.1"/>
    <property type="molecule type" value="Genomic_DNA"/>
</dbReference>